<dbReference type="PROSITE" id="PS51257">
    <property type="entry name" value="PROKAR_LIPOPROTEIN"/>
    <property type="match status" value="1"/>
</dbReference>
<name>A0A930N4Z7_9BACT</name>
<protein>
    <recommendedName>
        <fullName evidence="6">Peptidyl-prolyl cis-trans isomerase</fullName>
        <ecNumber evidence="6">5.2.1.8</ecNumber>
    </recommendedName>
</protein>
<comment type="caution">
    <text evidence="9">The sequence shown here is derived from an EMBL/GenBank/DDBJ whole genome shotgun (WGS) entry which is preliminary data.</text>
</comment>
<dbReference type="Gene3D" id="3.10.50.40">
    <property type="match status" value="1"/>
</dbReference>
<gene>
    <name evidence="9" type="ORF">HXN33_01620</name>
</gene>
<proteinExistence type="inferred from homology"/>
<feature type="signal peptide" evidence="7">
    <location>
        <begin position="1"/>
        <end position="29"/>
    </location>
</feature>
<sequence length="220" mass="24324">MTKNLKALIHRLTGVLCLCGMLFSAGIFASCTENKDEVEEFANWKSTNDTYWQKLYTATEQKIKAGDTSWKLILNYTLQGQQANSGATLSYRPEDYIIVHVEETGTGTVTPIYSDSVAVHYKGQLIPSTTYTAGLIFDKSWSKDVFDASTSRPAHLHVGSVVDGFATALQQMHKGDHWTIYIPYQLGYGSSKTGSVPAYSTLIFDLRLVGIAHVGQKLKI</sequence>
<dbReference type="GO" id="GO:0003755">
    <property type="term" value="F:peptidyl-prolyl cis-trans isomerase activity"/>
    <property type="evidence" value="ECO:0007669"/>
    <property type="project" value="UniProtKB-UniRule"/>
</dbReference>
<keyword evidence="4 5" id="KW-0413">Isomerase</keyword>
<dbReference type="InterPro" id="IPR046357">
    <property type="entry name" value="PPIase_dom_sf"/>
</dbReference>
<keyword evidence="7" id="KW-0732">Signal</keyword>
<dbReference type="InterPro" id="IPR001179">
    <property type="entry name" value="PPIase_FKBP_dom"/>
</dbReference>
<dbReference type="PANTHER" id="PTHR43811:SF19">
    <property type="entry name" value="39 KDA FK506-BINDING NUCLEAR PROTEIN"/>
    <property type="match status" value="1"/>
</dbReference>
<feature type="domain" description="PPIase FKBP-type" evidence="8">
    <location>
        <begin position="114"/>
        <end position="212"/>
    </location>
</feature>
<dbReference type="PROSITE" id="PS50059">
    <property type="entry name" value="FKBP_PPIASE"/>
    <property type="match status" value="1"/>
</dbReference>
<keyword evidence="3 5" id="KW-0697">Rotamase</keyword>
<dbReference type="AlphaFoldDB" id="A0A930N4Z7"/>
<evidence type="ECO:0000256" key="6">
    <source>
        <dbReference type="RuleBase" id="RU003915"/>
    </source>
</evidence>
<accession>A0A930N4Z7</accession>
<evidence type="ECO:0000256" key="3">
    <source>
        <dbReference type="ARBA" id="ARBA00023110"/>
    </source>
</evidence>
<dbReference type="SUPFAM" id="SSF54534">
    <property type="entry name" value="FKBP-like"/>
    <property type="match status" value="1"/>
</dbReference>
<comment type="similarity">
    <text evidence="2 6">Belongs to the FKBP-type PPIase family.</text>
</comment>
<evidence type="ECO:0000259" key="8">
    <source>
        <dbReference type="PROSITE" id="PS50059"/>
    </source>
</evidence>
<evidence type="ECO:0000256" key="7">
    <source>
        <dbReference type="SAM" id="SignalP"/>
    </source>
</evidence>
<evidence type="ECO:0000256" key="2">
    <source>
        <dbReference type="ARBA" id="ARBA00006577"/>
    </source>
</evidence>
<feature type="chain" id="PRO_5037681974" description="Peptidyl-prolyl cis-trans isomerase" evidence="7">
    <location>
        <begin position="30"/>
        <end position="220"/>
    </location>
</feature>
<reference evidence="9" key="1">
    <citation type="submission" date="2020-04" db="EMBL/GenBank/DDBJ databases">
        <title>Deep metagenomics examines the oral microbiome during advanced dental caries in children, revealing novel taxa and co-occurrences with host molecules.</title>
        <authorList>
            <person name="Baker J.L."/>
            <person name="Morton J.T."/>
            <person name="Dinis M."/>
            <person name="Alvarez R."/>
            <person name="Tran N.C."/>
            <person name="Knight R."/>
            <person name="Edlund A."/>
        </authorList>
    </citation>
    <scope>NUCLEOTIDE SEQUENCE</scope>
    <source>
        <strain evidence="9">JCVI_25_bin.9</strain>
    </source>
</reference>
<evidence type="ECO:0000313" key="10">
    <source>
        <dbReference type="Proteomes" id="UP000757461"/>
    </source>
</evidence>
<comment type="catalytic activity">
    <reaction evidence="1 5 6">
        <text>[protein]-peptidylproline (omega=180) = [protein]-peptidylproline (omega=0)</text>
        <dbReference type="Rhea" id="RHEA:16237"/>
        <dbReference type="Rhea" id="RHEA-COMP:10747"/>
        <dbReference type="Rhea" id="RHEA-COMP:10748"/>
        <dbReference type="ChEBI" id="CHEBI:83833"/>
        <dbReference type="ChEBI" id="CHEBI:83834"/>
        <dbReference type="EC" id="5.2.1.8"/>
    </reaction>
</comment>
<dbReference type="Proteomes" id="UP000757461">
    <property type="component" value="Unassembled WGS sequence"/>
</dbReference>
<dbReference type="EMBL" id="JABZSQ010000015">
    <property type="protein sequence ID" value="MBF1414255.1"/>
    <property type="molecule type" value="Genomic_DNA"/>
</dbReference>
<dbReference type="PANTHER" id="PTHR43811">
    <property type="entry name" value="FKBP-TYPE PEPTIDYL-PROLYL CIS-TRANS ISOMERASE FKPA"/>
    <property type="match status" value="1"/>
</dbReference>
<evidence type="ECO:0000256" key="5">
    <source>
        <dbReference type="PROSITE-ProRule" id="PRU00277"/>
    </source>
</evidence>
<dbReference type="Pfam" id="PF00254">
    <property type="entry name" value="FKBP_C"/>
    <property type="match status" value="1"/>
</dbReference>
<dbReference type="EC" id="5.2.1.8" evidence="6"/>
<organism evidence="9 10">
    <name type="scientific">Prevotella histicola</name>
    <dbReference type="NCBI Taxonomy" id="470565"/>
    <lineage>
        <taxon>Bacteria</taxon>
        <taxon>Pseudomonadati</taxon>
        <taxon>Bacteroidota</taxon>
        <taxon>Bacteroidia</taxon>
        <taxon>Bacteroidales</taxon>
        <taxon>Prevotellaceae</taxon>
        <taxon>Prevotella</taxon>
    </lineage>
</organism>
<dbReference type="RefSeq" id="WP_008823994.1">
    <property type="nucleotide sequence ID" value="NZ_CP072367.1"/>
</dbReference>
<evidence type="ECO:0000256" key="1">
    <source>
        <dbReference type="ARBA" id="ARBA00000971"/>
    </source>
</evidence>
<dbReference type="GeneID" id="66730423"/>
<evidence type="ECO:0000313" key="9">
    <source>
        <dbReference type="EMBL" id="MBF1414255.1"/>
    </source>
</evidence>
<evidence type="ECO:0000256" key="4">
    <source>
        <dbReference type="ARBA" id="ARBA00023235"/>
    </source>
</evidence>